<protein>
    <submittedName>
        <fullName evidence="6">Uncharacterized protein</fullName>
    </submittedName>
</protein>
<dbReference type="Proteomes" id="UP001159427">
    <property type="component" value="Unassembled WGS sequence"/>
</dbReference>
<evidence type="ECO:0000256" key="5">
    <source>
        <dbReference type="SAM" id="Phobius"/>
    </source>
</evidence>
<keyword evidence="1" id="KW-0808">Transferase</keyword>
<keyword evidence="7" id="KW-1185">Reference proteome</keyword>
<evidence type="ECO:0000256" key="1">
    <source>
        <dbReference type="ARBA" id="ARBA00022679"/>
    </source>
</evidence>
<name>A0ABN8LZ68_9CNID</name>
<keyword evidence="3" id="KW-0119">Carbohydrate metabolism</keyword>
<dbReference type="EMBL" id="CALNXI010000168">
    <property type="protein sequence ID" value="CAH3021059.1"/>
    <property type="molecule type" value="Genomic_DNA"/>
</dbReference>
<evidence type="ECO:0000256" key="2">
    <source>
        <dbReference type="ARBA" id="ARBA00023253"/>
    </source>
</evidence>
<keyword evidence="5" id="KW-0812">Transmembrane</keyword>
<keyword evidence="2" id="KW-0294">Fucose metabolism</keyword>
<dbReference type="PANTHER" id="PTHR13398:SF0">
    <property type="entry name" value="GDP-FUCOSE PROTEIN O-FUCOSYLTRANSFERASE 2"/>
    <property type="match status" value="1"/>
</dbReference>
<evidence type="ECO:0000256" key="3">
    <source>
        <dbReference type="ARBA" id="ARBA00023277"/>
    </source>
</evidence>
<dbReference type="Gene3D" id="3.40.50.11350">
    <property type="match status" value="1"/>
</dbReference>
<dbReference type="PANTHER" id="PTHR13398">
    <property type="entry name" value="GDP-FUCOSE PROTEIN O-FUCOSYLTRANSFERASE 2"/>
    <property type="match status" value="1"/>
</dbReference>
<dbReference type="InterPro" id="IPR045130">
    <property type="entry name" value="OFUT2-like"/>
</dbReference>
<evidence type="ECO:0000256" key="4">
    <source>
        <dbReference type="SAM" id="MobiDB-lite"/>
    </source>
</evidence>
<evidence type="ECO:0000313" key="7">
    <source>
        <dbReference type="Proteomes" id="UP001159427"/>
    </source>
</evidence>
<reference evidence="6 7" key="1">
    <citation type="submission" date="2022-05" db="EMBL/GenBank/DDBJ databases">
        <authorList>
            <consortium name="Genoscope - CEA"/>
            <person name="William W."/>
        </authorList>
    </citation>
    <scope>NUCLEOTIDE SEQUENCE [LARGE SCALE GENOMIC DNA]</scope>
</reference>
<comment type="caution">
    <text evidence="6">The sequence shown here is derived from an EMBL/GenBank/DDBJ whole genome shotgun (WGS) entry which is preliminary data.</text>
</comment>
<keyword evidence="5" id="KW-0472">Membrane</keyword>
<feature type="compositionally biased region" description="Polar residues" evidence="4">
    <location>
        <begin position="94"/>
        <end position="103"/>
    </location>
</feature>
<accession>A0ABN8LZ68</accession>
<organism evidence="6 7">
    <name type="scientific">Porites evermanni</name>
    <dbReference type="NCBI Taxonomy" id="104178"/>
    <lineage>
        <taxon>Eukaryota</taxon>
        <taxon>Metazoa</taxon>
        <taxon>Cnidaria</taxon>
        <taxon>Anthozoa</taxon>
        <taxon>Hexacorallia</taxon>
        <taxon>Scleractinia</taxon>
        <taxon>Fungiina</taxon>
        <taxon>Poritidae</taxon>
        <taxon>Porites</taxon>
    </lineage>
</organism>
<feature type="region of interest" description="Disordered" evidence="4">
    <location>
        <begin position="87"/>
        <end position="118"/>
    </location>
</feature>
<gene>
    <name evidence="6" type="ORF">PEVE_00009717</name>
</gene>
<evidence type="ECO:0000313" key="6">
    <source>
        <dbReference type="EMBL" id="CAH3021059.1"/>
    </source>
</evidence>
<keyword evidence="5" id="KW-1133">Transmembrane helix</keyword>
<feature type="transmembrane region" description="Helical" evidence="5">
    <location>
        <begin position="21"/>
        <end position="42"/>
    </location>
</feature>
<sequence length="505" mass="58145">MALTKRYVISRFLMARTRTKCLFILFFSIALYIVVSFITLLFRENGVLDVPASFVESEKLELSSVNLRYLPRTNVEKHVWRGYEQEGDADASEISDSNESRSQPPDIESENNGEDNMQGPKPRFLYVFRYYEQLGRATANILALASLAKYENRAIVVPFVNNSRMSGLPGGVSHYYRKVEKVKNYAPLDTYFDVQDFNFKLESHGYSTFKRFHDLEHHCSNRFQVVVHFLFDKEDFMKNTASWYRASDAEVKAMYKQAKEHNGWIDCPWIKRSRLSKQIGFKISRYVCVDPEVIRSGQELEDKVLQGATCVGIVQWRGTGDERTHFPLHPAITNPLQPSDLEFNANLVRIARNFVKNTFKGKFIGVQVRSERHVQRKGANITRRCFEKLAARVQESREAIHARQVYLASDLTDYGSDTLRDITGASDRQSLSLFLHKLLNNPETFDPTGILYDNGAIAIVEINILSMATRLFTLGGGNYQEWAVGLFLKRHNDESRRVHRMCELV</sequence>
<proteinExistence type="predicted"/>